<dbReference type="PANTHER" id="PTHR15326">
    <property type="entry name" value="SPERMATOGENESIS-ASSOCIATED PROTEIN 2/TAMOZHENNIC"/>
    <property type="match status" value="1"/>
</dbReference>
<evidence type="ECO:0000259" key="1">
    <source>
        <dbReference type="Pfam" id="PF21388"/>
    </source>
</evidence>
<dbReference type="AlphaFoldDB" id="A0A1I8NS52"/>
<evidence type="ECO:0000313" key="2">
    <source>
        <dbReference type="EnsemblMetazoa" id="SCAU001559-PA"/>
    </source>
</evidence>
<dbReference type="Pfam" id="PF21388">
    <property type="entry name" value="SPATA2_PUB-like"/>
    <property type="match status" value="1"/>
</dbReference>
<reference evidence="2" key="1">
    <citation type="submission" date="2020-05" db="UniProtKB">
        <authorList>
            <consortium name="EnsemblMetazoa"/>
        </authorList>
    </citation>
    <scope>IDENTIFICATION</scope>
    <source>
        <strain evidence="2">USDA</strain>
    </source>
</reference>
<name>A0A1I8NS52_STOCA</name>
<gene>
    <name evidence="2" type="primary">106088433</name>
</gene>
<feature type="domain" description="Spermatogenesis-associated protein 2 PUB-like" evidence="1">
    <location>
        <begin position="53"/>
        <end position="197"/>
    </location>
</feature>
<dbReference type="EnsemblMetazoa" id="SCAU001559-RA">
    <property type="protein sequence ID" value="SCAU001559-PA"/>
    <property type="gene ID" value="SCAU001559"/>
</dbReference>
<dbReference type="SUPFAM" id="SSF143503">
    <property type="entry name" value="PUG domain-like"/>
    <property type="match status" value="1"/>
</dbReference>
<dbReference type="Gene3D" id="1.20.58.2190">
    <property type="match status" value="1"/>
</dbReference>
<dbReference type="OrthoDB" id="9837000at2759"/>
<dbReference type="Proteomes" id="UP000095300">
    <property type="component" value="Unassembled WGS sequence"/>
</dbReference>
<dbReference type="InterPro" id="IPR036339">
    <property type="entry name" value="PUB-like_dom_sf"/>
</dbReference>
<accession>A0A1I8NS52</accession>
<dbReference type="VEuPathDB" id="VectorBase:SCAU001559"/>
<protein>
    <recommendedName>
        <fullName evidence="1">Spermatogenesis-associated protein 2 PUB-like domain-containing protein</fullName>
    </recommendedName>
</protein>
<dbReference type="PANTHER" id="PTHR15326:SF2">
    <property type="entry name" value="PROTEIN TAMOZHENNIC"/>
    <property type="match status" value="1"/>
</dbReference>
<sequence>MLHGWIKVLIIREQTLRYMQSRNMTNFELKYKLSKMWDETLRLHNTYCLEIEDSIQKLEILRKLEGTLKKLLCMVQQDRKFLLPETLSVLKQSIKELHQFNGDKAISAFEAINQYATNLLTKPWRKEFRTIKLHSGFYHLNIKTNLVNAEKLFEAMGYRHLSKDTMVLNGPLCPELVASVFRDAITACFELQIMQSIYVALYANGMTTSWLDIFCYRETHIGGISDAIVDLIRAYEKSSNQLREDNIGNCGYRDVPNPNNSFHSAPQIEPNKMMYQFPMPSNKKNVNTTKMYENSGRRYNANAYKDYTVYRNK</sequence>
<dbReference type="KEGG" id="scac:106088433"/>
<proteinExistence type="predicted"/>
<dbReference type="GO" id="GO:0005737">
    <property type="term" value="C:cytoplasm"/>
    <property type="evidence" value="ECO:0007669"/>
    <property type="project" value="TreeGrafter"/>
</dbReference>
<organism evidence="2 3">
    <name type="scientific">Stomoxys calcitrans</name>
    <name type="common">Stable fly</name>
    <name type="synonym">Conops calcitrans</name>
    <dbReference type="NCBI Taxonomy" id="35570"/>
    <lineage>
        <taxon>Eukaryota</taxon>
        <taxon>Metazoa</taxon>
        <taxon>Ecdysozoa</taxon>
        <taxon>Arthropoda</taxon>
        <taxon>Hexapoda</taxon>
        <taxon>Insecta</taxon>
        <taxon>Pterygota</taxon>
        <taxon>Neoptera</taxon>
        <taxon>Endopterygota</taxon>
        <taxon>Diptera</taxon>
        <taxon>Brachycera</taxon>
        <taxon>Muscomorpha</taxon>
        <taxon>Muscoidea</taxon>
        <taxon>Muscidae</taxon>
        <taxon>Stomoxys</taxon>
    </lineage>
</organism>
<dbReference type="STRING" id="35570.A0A1I8NS52"/>
<evidence type="ECO:0000313" key="3">
    <source>
        <dbReference type="Proteomes" id="UP000095300"/>
    </source>
</evidence>
<keyword evidence="3" id="KW-1185">Reference proteome</keyword>
<dbReference type="InterPro" id="IPR048839">
    <property type="entry name" value="SPATA2_PUB-like"/>
</dbReference>